<dbReference type="GO" id="GO:0006355">
    <property type="term" value="P:regulation of DNA-templated transcription"/>
    <property type="evidence" value="ECO:0007669"/>
    <property type="project" value="InterPro"/>
</dbReference>
<dbReference type="Proteomes" id="UP000512115">
    <property type="component" value="Plasmid pRHBSTW-00814_2"/>
</dbReference>
<keyword evidence="1" id="KW-0805">Transcription regulation</keyword>
<proteinExistence type="predicted"/>
<dbReference type="RefSeq" id="WP_097468736.1">
    <property type="nucleotide sequence ID" value="NZ_JAUGRE010000040.1"/>
</dbReference>
<evidence type="ECO:0000313" key="4">
    <source>
        <dbReference type="Proteomes" id="UP000512115"/>
    </source>
</evidence>
<gene>
    <name evidence="3" type="ORF">HV284_24375</name>
</gene>
<name>A0A7H9KH48_9ESCH</name>
<accession>A0A7H9KH48</accession>
<evidence type="ECO:0000313" key="3">
    <source>
        <dbReference type="EMBL" id="QLV04253.1"/>
    </source>
</evidence>
<keyword evidence="3" id="KW-0614">Plasmid</keyword>
<dbReference type="AlphaFoldDB" id="A0A7H9KH48"/>
<geneLocation type="plasmid" evidence="4">
    <name>prhbstw-00814_2</name>
</geneLocation>
<keyword evidence="2" id="KW-0804">Transcription</keyword>
<evidence type="ECO:0000256" key="1">
    <source>
        <dbReference type="ARBA" id="ARBA00023015"/>
    </source>
</evidence>
<dbReference type="Pfam" id="PF03333">
    <property type="entry name" value="PapB"/>
    <property type="match status" value="1"/>
</dbReference>
<organism evidence="3 4">
    <name type="scientific">Escherichia marmotae</name>
    <dbReference type="NCBI Taxonomy" id="1499973"/>
    <lineage>
        <taxon>Bacteria</taxon>
        <taxon>Pseudomonadati</taxon>
        <taxon>Pseudomonadota</taxon>
        <taxon>Gammaproteobacteria</taxon>
        <taxon>Enterobacterales</taxon>
        <taxon>Enterobacteriaceae</taxon>
        <taxon>Escherichia</taxon>
    </lineage>
</organism>
<protein>
    <submittedName>
        <fullName evidence="3">Transcriptional regulator</fullName>
    </submittedName>
</protein>
<reference evidence="3 4" key="1">
    <citation type="submission" date="2020-06" db="EMBL/GenBank/DDBJ databases">
        <title>REHAB project genomes.</title>
        <authorList>
            <person name="Shaw L.P."/>
        </authorList>
    </citation>
    <scope>NUCLEOTIDE SEQUENCE [LARGE SCALE GENOMIC DNA]</scope>
    <source>
        <strain evidence="3 4">RHBSTW-00814</strain>
        <plasmid evidence="4">prhbstw-00814_2</plasmid>
    </source>
</reference>
<dbReference type="Gene3D" id="1.10.10.2690">
    <property type="match status" value="1"/>
</dbReference>
<dbReference type="InterPro" id="IPR004356">
    <property type="entry name" value="Adhesin_operon_reg_prot"/>
</dbReference>
<dbReference type="InterPro" id="IPR053721">
    <property type="entry name" value="Fimbrial_Adhesin_Reg"/>
</dbReference>
<sequence>MLENDLSTQDYSVFYSGYKKRKLSSASLSEEQFWMLIEISPLHSKKVICALRDFLVFGYTRREVCCKFNVSLSYFSIALGRISHINHVVSSLAMYYSNKNHITSDCG</sequence>
<dbReference type="PRINTS" id="PR01554">
    <property type="entry name" value="FIMREGULATRY"/>
</dbReference>
<evidence type="ECO:0000256" key="2">
    <source>
        <dbReference type="ARBA" id="ARBA00023163"/>
    </source>
</evidence>
<dbReference type="EMBL" id="CP056160">
    <property type="protein sequence ID" value="QLV04253.1"/>
    <property type="molecule type" value="Genomic_DNA"/>
</dbReference>